<gene>
    <name evidence="1" type="ORF">NCTC13533_05109</name>
</gene>
<sequence>MLLIISCKKTTIRSRIKLYLMNSTDALTRISFLAEKQKKSEEGTSDECLLKRLFFTNRRRITSATARISTAAACGNTSSRIPVIIHLTSPSKCTFTIRPAVSRVAIHMATIDTCPRIVERSFLNSFFIFPIIN</sequence>
<proteinExistence type="predicted"/>
<organism evidence="1 2">
    <name type="scientific">Chryseobacterium carnipullorum</name>
    <dbReference type="NCBI Taxonomy" id="1124835"/>
    <lineage>
        <taxon>Bacteria</taxon>
        <taxon>Pseudomonadati</taxon>
        <taxon>Bacteroidota</taxon>
        <taxon>Flavobacteriia</taxon>
        <taxon>Flavobacteriales</taxon>
        <taxon>Weeksellaceae</taxon>
        <taxon>Chryseobacterium group</taxon>
        <taxon>Chryseobacterium</taxon>
    </lineage>
</organism>
<evidence type="ECO:0000313" key="2">
    <source>
        <dbReference type="Proteomes" id="UP000255224"/>
    </source>
</evidence>
<reference evidence="1 2" key="1">
    <citation type="submission" date="2018-06" db="EMBL/GenBank/DDBJ databases">
        <authorList>
            <consortium name="Pathogen Informatics"/>
            <person name="Doyle S."/>
        </authorList>
    </citation>
    <scope>NUCLEOTIDE SEQUENCE [LARGE SCALE GENOMIC DNA]</scope>
    <source>
        <strain evidence="1 2">NCTC13533</strain>
    </source>
</reference>
<dbReference type="EMBL" id="UFVQ01000003">
    <property type="protein sequence ID" value="STD11869.1"/>
    <property type="molecule type" value="Genomic_DNA"/>
</dbReference>
<accession>A0A376EQA9</accession>
<evidence type="ECO:0000313" key="1">
    <source>
        <dbReference type="EMBL" id="STD11869.1"/>
    </source>
</evidence>
<name>A0A376EQA9_CHRCU</name>
<dbReference type="Proteomes" id="UP000255224">
    <property type="component" value="Unassembled WGS sequence"/>
</dbReference>
<protein>
    <submittedName>
        <fullName evidence="1">Uncharacterized protein</fullName>
    </submittedName>
</protein>
<dbReference type="AlphaFoldDB" id="A0A376EQA9"/>